<dbReference type="EMBL" id="JAQQKX010000001">
    <property type="protein sequence ID" value="MDC7682152.1"/>
    <property type="molecule type" value="Genomic_DNA"/>
</dbReference>
<dbReference type="InterPro" id="IPR000524">
    <property type="entry name" value="Tscrpt_reg_HTH_GntR"/>
</dbReference>
<keyword evidence="3" id="KW-0804">Transcription</keyword>
<dbReference type="InterPro" id="IPR036390">
    <property type="entry name" value="WH_DNA-bd_sf"/>
</dbReference>
<evidence type="ECO:0000313" key="5">
    <source>
        <dbReference type="EMBL" id="MDC7682152.1"/>
    </source>
</evidence>
<dbReference type="SUPFAM" id="SSF46785">
    <property type="entry name" value="Winged helix' DNA-binding domain"/>
    <property type="match status" value="1"/>
</dbReference>
<dbReference type="Pfam" id="PF00392">
    <property type="entry name" value="GntR"/>
    <property type="match status" value="1"/>
</dbReference>
<protein>
    <submittedName>
        <fullName evidence="5">GntR family transcriptional regulator</fullName>
    </submittedName>
</protein>
<dbReference type="SMART" id="SM00345">
    <property type="entry name" value="HTH_GNTR"/>
    <property type="match status" value="1"/>
</dbReference>
<accession>A0ABT5HQ11</accession>
<dbReference type="PROSITE" id="PS50949">
    <property type="entry name" value="HTH_GNTR"/>
    <property type="match status" value="1"/>
</dbReference>
<dbReference type="InterPro" id="IPR036388">
    <property type="entry name" value="WH-like_DNA-bd_sf"/>
</dbReference>
<evidence type="ECO:0000256" key="2">
    <source>
        <dbReference type="ARBA" id="ARBA00023125"/>
    </source>
</evidence>
<dbReference type="PANTHER" id="PTHR43537">
    <property type="entry name" value="TRANSCRIPTIONAL REGULATOR, GNTR FAMILY"/>
    <property type="match status" value="1"/>
</dbReference>
<evidence type="ECO:0000256" key="3">
    <source>
        <dbReference type="ARBA" id="ARBA00023163"/>
    </source>
</evidence>
<feature type="domain" description="HTH gntR-type" evidence="4">
    <location>
        <begin position="5"/>
        <end position="72"/>
    </location>
</feature>
<name>A0ABT5HQ11_9CAUL</name>
<keyword evidence="2" id="KW-0238">DNA-binding</keyword>
<keyword evidence="6" id="KW-1185">Reference proteome</keyword>
<evidence type="ECO:0000259" key="4">
    <source>
        <dbReference type="PROSITE" id="PS50949"/>
    </source>
</evidence>
<dbReference type="InterPro" id="IPR008920">
    <property type="entry name" value="TF_FadR/GntR_C"/>
</dbReference>
<sequence>MVGKPLAYEKVYETVKRAVMEGMFWPGQRIEIGRLKALVDTSHIPIREALRRLSAEGLVEAHRREGFSVPLVTEPSLLGHYEWLDAAVRFAANKGTPPPAHILEEIDFEGMRALPIADATSRFFLAVAIASGNTGVEATVRYINDSLHLVRTLKESRLPDSRAELDRLIDTWRRGPLSEFEAALKAYFDLRHALVPEVVRLLSRRKSFD</sequence>
<proteinExistence type="predicted"/>
<organism evidence="5 6">
    <name type="scientific">Asticcacaulis aquaticus</name>
    <dbReference type="NCBI Taxonomy" id="2984212"/>
    <lineage>
        <taxon>Bacteria</taxon>
        <taxon>Pseudomonadati</taxon>
        <taxon>Pseudomonadota</taxon>
        <taxon>Alphaproteobacteria</taxon>
        <taxon>Caulobacterales</taxon>
        <taxon>Caulobacteraceae</taxon>
        <taxon>Asticcacaulis</taxon>
    </lineage>
</organism>
<dbReference type="Proteomes" id="UP001214854">
    <property type="component" value="Unassembled WGS sequence"/>
</dbReference>
<gene>
    <name evidence="5" type="ORF">PQU92_02625</name>
</gene>
<comment type="caution">
    <text evidence="5">The sequence shown here is derived from an EMBL/GenBank/DDBJ whole genome shotgun (WGS) entry which is preliminary data.</text>
</comment>
<dbReference type="PANTHER" id="PTHR43537:SF24">
    <property type="entry name" value="GLUCONATE OPERON TRANSCRIPTIONAL REPRESSOR"/>
    <property type="match status" value="1"/>
</dbReference>
<dbReference type="RefSeq" id="WP_272746655.1">
    <property type="nucleotide sequence ID" value="NZ_JAQQKX010000001.1"/>
</dbReference>
<dbReference type="Gene3D" id="1.20.120.530">
    <property type="entry name" value="GntR ligand-binding domain-like"/>
    <property type="match status" value="1"/>
</dbReference>
<reference evidence="5 6" key="1">
    <citation type="submission" date="2023-01" db="EMBL/GenBank/DDBJ databases">
        <title>Novel species of the genus Asticcacaulis isolated from rivers.</title>
        <authorList>
            <person name="Lu H."/>
        </authorList>
    </citation>
    <scope>NUCLEOTIDE SEQUENCE [LARGE SCALE GENOMIC DNA]</scope>
    <source>
        <strain evidence="5 6">BYS171W</strain>
    </source>
</reference>
<evidence type="ECO:0000256" key="1">
    <source>
        <dbReference type="ARBA" id="ARBA00023015"/>
    </source>
</evidence>
<keyword evidence="1" id="KW-0805">Transcription regulation</keyword>
<dbReference type="Gene3D" id="1.10.10.10">
    <property type="entry name" value="Winged helix-like DNA-binding domain superfamily/Winged helix DNA-binding domain"/>
    <property type="match status" value="1"/>
</dbReference>
<evidence type="ECO:0000313" key="6">
    <source>
        <dbReference type="Proteomes" id="UP001214854"/>
    </source>
</evidence>